<feature type="compositionally biased region" description="Polar residues" evidence="1">
    <location>
        <begin position="52"/>
        <end position="61"/>
    </location>
</feature>
<comment type="caution">
    <text evidence="2">The sequence shown here is derived from an EMBL/GenBank/DDBJ whole genome shotgun (WGS) entry which is preliminary data.</text>
</comment>
<dbReference type="EMBL" id="JAWZYT010000503">
    <property type="protein sequence ID" value="KAK4322625.1"/>
    <property type="molecule type" value="Genomic_DNA"/>
</dbReference>
<gene>
    <name evidence="2" type="ORF">Pmani_006602</name>
</gene>
<accession>A0AAE1UKX4</accession>
<dbReference type="Proteomes" id="UP001292094">
    <property type="component" value="Unassembled WGS sequence"/>
</dbReference>
<evidence type="ECO:0000313" key="3">
    <source>
        <dbReference type="Proteomes" id="UP001292094"/>
    </source>
</evidence>
<proteinExistence type="predicted"/>
<feature type="region of interest" description="Disordered" evidence="1">
    <location>
        <begin position="37"/>
        <end position="62"/>
    </location>
</feature>
<reference evidence="2" key="1">
    <citation type="submission" date="2023-11" db="EMBL/GenBank/DDBJ databases">
        <title>Genome assemblies of two species of porcelain crab, Petrolisthes cinctipes and Petrolisthes manimaculis (Anomura: Porcellanidae).</title>
        <authorList>
            <person name="Angst P."/>
        </authorList>
    </citation>
    <scope>NUCLEOTIDE SEQUENCE</scope>
    <source>
        <strain evidence="2">PB745_02</strain>
        <tissue evidence="2">Gill</tissue>
    </source>
</reference>
<dbReference type="AlphaFoldDB" id="A0AAE1UKX4"/>
<protein>
    <submittedName>
        <fullName evidence="2">Uncharacterized protein</fullName>
    </submittedName>
</protein>
<sequence>MNLLSVQQTHHAAPYNLQPNQSTPVCLSPPSYLSNYNDTRSYVSRSPPPPNTTAGNSTSKPTEFVNCCRAYEATKMTPSAIHAMPSKLKAVSTYKKNQRREKKAYSQQTYKENTPLTNACQSCRHQHH</sequence>
<organism evidence="2 3">
    <name type="scientific">Petrolisthes manimaculis</name>
    <dbReference type="NCBI Taxonomy" id="1843537"/>
    <lineage>
        <taxon>Eukaryota</taxon>
        <taxon>Metazoa</taxon>
        <taxon>Ecdysozoa</taxon>
        <taxon>Arthropoda</taxon>
        <taxon>Crustacea</taxon>
        <taxon>Multicrustacea</taxon>
        <taxon>Malacostraca</taxon>
        <taxon>Eumalacostraca</taxon>
        <taxon>Eucarida</taxon>
        <taxon>Decapoda</taxon>
        <taxon>Pleocyemata</taxon>
        <taxon>Anomura</taxon>
        <taxon>Galatheoidea</taxon>
        <taxon>Porcellanidae</taxon>
        <taxon>Petrolisthes</taxon>
    </lineage>
</organism>
<name>A0AAE1UKX4_9EUCA</name>
<keyword evidence="3" id="KW-1185">Reference proteome</keyword>
<evidence type="ECO:0000256" key="1">
    <source>
        <dbReference type="SAM" id="MobiDB-lite"/>
    </source>
</evidence>
<evidence type="ECO:0000313" key="2">
    <source>
        <dbReference type="EMBL" id="KAK4322625.1"/>
    </source>
</evidence>